<name>A0A1G7AXX8_9FLAO</name>
<evidence type="ECO:0000313" key="1">
    <source>
        <dbReference type="EMBL" id="SDE19621.1"/>
    </source>
</evidence>
<dbReference type="AlphaFoldDB" id="A0A1G7AXX8"/>
<protein>
    <submittedName>
        <fullName evidence="1">Uncharacterized protein</fullName>
    </submittedName>
</protein>
<gene>
    <name evidence="1" type="ORF">SAMN05421544_104140</name>
</gene>
<evidence type="ECO:0000313" key="2">
    <source>
        <dbReference type="Proteomes" id="UP000198517"/>
    </source>
</evidence>
<organism evidence="1 2">
    <name type="scientific">Riemerella columbipharyngis</name>
    <dbReference type="NCBI Taxonomy" id="1071918"/>
    <lineage>
        <taxon>Bacteria</taxon>
        <taxon>Pseudomonadati</taxon>
        <taxon>Bacteroidota</taxon>
        <taxon>Flavobacteriia</taxon>
        <taxon>Flavobacteriales</taxon>
        <taxon>Weeksellaceae</taxon>
        <taxon>Riemerella</taxon>
    </lineage>
</organism>
<dbReference type="EMBL" id="FNAS01000004">
    <property type="protein sequence ID" value="SDE19621.1"/>
    <property type="molecule type" value="Genomic_DNA"/>
</dbReference>
<reference evidence="1 2" key="1">
    <citation type="submission" date="2016-10" db="EMBL/GenBank/DDBJ databases">
        <authorList>
            <person name="de Groot N.N."/>
        </authorList>
    </citation>
    <scope>NUCLEOTIDE SEQUENCE [LARGE SCALE GENOMIC DNA]</scope>
    <source>
        <strain evidence="1 2">DSM 24015</strain>
    </source>
</reference>
<proteinExistence type="predicted"/>
<keyword evidence="2" id="KW-1185">Reference proteome</keyword>
<accession>A0A1G7AXX8</accession>
<dbReference type="RefSeq" id="WP_262501462.1">
    <property type="nucleotide sequence ID" value="NZ_FNAS01000004.1"/>
</dbReference>
<dbReference type="Proteomes" id="UP000198517">
    <property type="component" value="Unassembled WGS sequence"/>
</dbReference>
<dbReference type="STRING" id="1071918.SAMN05421544_104140"/>
<sequence>MNNLAVMPVNQNYLLFVGTENAVEAVDITKEDKYTGKRIKI</sequence>